<dbReference type="InterPro" id="IPR029064">
    <property type="entry name" value="Ribosomal_eL30-like_sf"/>
</dbReference>
<accession>A4J5X3</accession>
<name>A4J5X3_DESRM</name>
<evidence type="ECO:0000313" key="2">
    <source>
        <dbReference type="EMBL" id="ABO50476.1"/>
    </source>
</evidence>
<dbReference type="EMBL" id="CP000612">
    <property type="protein sequence ID" value="ABO50476.1"/>
    <property type="molecule type" value="Genomic_DNA"/>
</dbReference>
<gene>
    <name evidence="2" type="ordered locus">Dred_1958</name>
</gene>
<dbReference type="KEGG" id="drm:Dred_1958"/>
<dbReference type="OrthoDB" id="9794863at2"/>
<feature type="domain" description="Ribosomal protein eL8/eL30/eS12/Gadd45" evidence="1">
    <location>
        <begin position="8"/>
        <end position="90"/>
    </location>
</feature>
<proteinExistence type="predicted"/>
<organism evidence="2 3">
    <name type="scientific">Desulforamulus reducens (strain ATCC BAA-1160 / DSM 100696 / MI-1)</name>
    <name type="common">Desulfotomaculum reducens</name>
    <dbReference type="NCBI Taxonomy" id="349161"/>
    <lineage>
        <taxon>Bacteria</taxon>
        <taxon>Bacillati</taxon>
        <taxon>Bacillota</taxon>
        <taxon>Clostridia</taxon>
        <taxon>Eubacteriales</taxon>
        <taxon>Peptococcaceae</taxon>
        <taxon>Desulforamulus</taxon>
    </lineage>
</organism>
<keyword evidence="2" id="KW-0689">Ribosomal protein</keyword>
<dbReference type="STRING" id="349161.Dred_1958"/>
<reference evidence="2 3" key="1">
    <citation type="submission" date="2007-03" db="EMBL/GenBank/DDBJ databases">
        <title>Complete sequence of Desulfotomaculum reducens MI-1.</title>
        <authorList>
            <consortium name="US DOE Joint Genome Institute"/>
            <person name="Copeland A."/>
            <person name="Lucas S."/>
            <person name="Lapidus A."/>
            <person name="Barry K."/>
            <person name="Detter J.C."/>
            <person name="Glavina del Rio T."/>
            <person name="Hammon N."/>
            <person name="Israni S."/>
            <person name="Dalin E."/>
            <person name="Tice H."/>
            <person name="Pitluck S."/>
            <person name="Sims D."/>
            <person name="Brettin T."/>
            <person name="Bruce D."/>
            <person name="Han C."/>
            <person name="Tapia R."/>
            <person name="Schmutz J."/>
            <person name="Larimer F."/>
            <person name="Land M."/>
            <person name="Hauser L."/>
            <person name="Kyrpides N."/>
            <person name="Kim E."/>
            <person name="Tebo B.M."/>
            <person name="Richardson P."/>
        </authorList>
    </citation>
    <scope>NUCLEOTIDE SEQUENCE [LARGE SCALE GENOMIC DNA]</scope>
    <source>
        <strain evidence="2 3">MI-1</strain>
    </source>
</reference>
<keyword evidence="2" id="KW-0687">Ribonucleoprotein</keyword>
<dbReference type="SUPFAM" id="SSF55315">
    <property type="entry name" value="L30e-like"/>
    <property type="match status" value="1"/>
</dbReference>
<dbReference type="eggNOG" id="COG1358">
    <property type="taxonomic scope" value="Bacteria"/>
</dbReference>
<dbReference type="RefSeq" id="WP_011878286.1">
    <property type="nucleotide sequence ID" value="NC_009253.1"/>
</dbReference>
<dbReference type="GO" id="GO:0005840">
    <property type="term" value="C:ribosome"/>
    <property type="evidence" value="ECO:0007669"/>
    <property type="project" value="UniProtKB-KW"/>
</dbReference>
<dbReference type="Pfam" id="PF01248">
    <property type="entry name" value="Ribosomal_L7Ae"/>
    <property type="match status" value="1"/>
</dbReference>
<keyword evidence="3" id="KW-1185">Reference proteome</keyword>
<dbReference type="InterPro" id="IPR004038">
    <property type="entry name" value="Ribosomal_eL8/eL30/eS12/Gad45"/>
</dbReference>
<sequence>MSGSVFHLLGLSQRAGKTVSGDFAVRENIIKGKVKLLIIAADTSERIKQEYIRIGQSKKVTTKIAFTKHELGSALGKSPRAAVAIMDPNFARGIESLLEGGEA</sequence>
<protein>
    <submittedName>
        <fullName evidence="2">LSU ribosomal protein L7AE</fullName>
    </submittedName>
</protein>
<dbReference type="HOGENOM" id="CLU_157804_1_1_9"/>
<evidence type="ECO:0000313" key="3">
    <source>
        <dbReference type="Proteomes" id="UP000001556"/>
    </source>
</evidence>
<dbReference type="AlphaFoldDB" id="A4J5X3"/>
<dbReference type="Proteomes" id="UP000001556">
    <property type="component" value="Chromosome"/>
</dbReference>
<dbReference type="Gene3D" id="3.30.1330.30">
    <property type="match status" value="1"/>
</dbReference>
<evidence type="ECO:0000259" key="1">
    <source>
        <dbReference type="Pfam" id="PF01248"/>
    </source>
</evidence>